<dbReference type="Proteomes" id="UP000024533">
    <property type="component" value="Unassembled WGS sequence"/>
</dbReference>
<comment type="similarity">
    <text evidence="2">Belongs to the MYBBP1A family.</text>
</comment>
<comment type="caution">
    <text evidence="5">The sequence shown here is derived from an EMBL/GenBank/DDBJ whole genome shotgun (WGS) entry which is preliminary data.</text>
</comment>
<evidence type="ECO:0000256" key="1">
    <source>
        <dbReference type="ARBA" id="ARBA00004123"/>
    </source>
</evidence>
<evidence type="ECO:0008006" key="7">
    <source>
        <dbReference type="Google" id="ProtNLM"/>
    </source>
</evidence>
<dbReference type="GO" id="GO:0000182">
    <property type="term" value="F:rDNA binding"/>
    <property type="evidence" value="ECO:0007669"/>
    <property type="project" value="TreeGrafter"/>
</dbReference>
<evidence type="ECO:0000256" key="2">
    <source>
        <dbReference type="ARBA" id="ARBA00006809"/>
    </source>
</evidence>
<proteinExistence type="inferred from homology"/>
<name>A0A059JAR2_TRIIM</name>
<accession>A0A059JAR2</accession>
<evidence type="ECO:0000313" key="6">
    <source>
        <dbReference type="Proteomes" id="UP000024533"/>
    </source>
</evidence>
<evidence type="ECO:0000256" key="4">
    <source>
        <dbReference type="SAM" id="MobiDB-lite"/>
    </source>
</evidence>
<dbReference type="OrthoDB" id="342531at2759"/>
<feature type="region of interest" description="Disordered" evidence="4">
    <location>
        <begin position="711"/>
        <end position="776"/>
    </location>
</feature>
<protein>
    <recommendedName>
        <fullName evidence="7">DNA polymerase V</fullName>
    </recommendedName>
</protein>
<comment type="subcellular location">
    <subcellularLocation>
        <location evidence="1">Nucleus</location>
    </subcellularLocation>
</comment>
<dbReference type="GO" id="GO:0006355">
    <property type="term" value="P:regulation of DNA-templated transcription"/>
    <property type="evidence" value="ECO:0007669"/>
    <property type="project" value="InterPro"/>
</dbReference>
<organism evidence="5 6">
    <name type="scientific">Trichophyton interdigitale (strain MR816)</name>
    <dbReference type="NCBI Taxonomy" id="1215338"/>
    <lineage>
        <taxon>Eukaryota</taxon>
        <taxon>Fungi</taxon>
        <taxon>Dikarya</taxon>
        <taxon>Ascomycota</taxon>
        <taxon>Pezizomycotina</taxon>
        <taxon>Eurotiomycetes</taxon>
        <taxon>Eurotiomycetidae</taxon>
        <taxon>Onygenales</taxon>
        <taxon>Arthrodermataceae</taxon>
        <taxon>Trichophyton</taxon>
    </lineage>
</organism>
<keyword evidence="6" id="KW-1185">Reference proteome</keyword>
<dbReference type="HOGENOM" id="CLU_005212_1_0_1"/>
<dbReference type="Pfam" id="PF04931">
    <property type="entry name" value="DNA_pol_phi"/>
    <property type="match status" value="1"/>
</dbReference>
<feature type="region of interest" description="Disordered" evidence="4">
    <location>
        <begin position="793"/>
        <end position="815"/>
    </location>
</feature>
<dbReference type="EMBL" id="AOKY01000254">
    <property type="protein sequence ID" value="KDB24562.1"/>
    <property type="molecule type" value="Genomic_DNA"/>
</dbReference>
<dbReference type="InterPro" id="IPR016024">
    <property type="entry name" value="ARM-type_fold"/>
</dbReference>
<feature type="compositionally biased region" description="Acidic residues" evidence="4">
    <location>
        <begin position="718"/>
        <end position="776"/>
    </location>
</feature>
<dbReference type="GO" id="GO:0005730">
    <property type="term" value="C:nucleolus"/>
    <property type="evidence" value="ECO:0007669"/>
    <property type="project" value="InterPro"/>
</dbReference>
<dbReference type="InterPro" id="IPR007015">
    <property type="entry name" value="DNA_pol_V/MYBBP1A"/>
</dbReference>
<keyword evidence="3" id="KW-0539">Nucleus</keyword>
<gene>
    <name evidence="5" type="ORF">H109_03588</name>
</gene>
<feature type="compositionally biased region" description="Acidic residues" evidence="4">
    <location>
        <begin position="801"/>
        <end position="815"/>
    </location>
</feature>
<evidence type="ECO:0000313" key="5">
    <source>
        <dbReference type="EMBL" id="KDB24562.1"/>
    </source>
</evidence>
<dbReference type="STRING" id="1215338.A0A059JAR2"/>
<sequence length="1004" mass="111358">MSSFNPKKRRREKVNVDVKLVEIYDDLSNENDEIRLKAASELLSRFTPEANPEPEDVEKALLRLFRGLCSSRKAARLGFSIALTELLSILFGQAEGEQKCGLAGWDVSKAIDLLESNTNTTSAESGQEERDHHFGRLFGAEAILKSSILFQPDVPFENWTRLLSLVFELANKKPWLREECGYIIFYSIRDIGTRNRGTKYVDSALAALCGNNLAKTPEGIAIWLAAMDLSCSPPVVFPSGVWSHDNPLSSRERASLAKIMKESSGQDASNGEESKVKNSGVWNPKLPFAWDPILTKLYSTAAGKSQVEGKGKKDKATQLSFLDFWTEVIDCGLFAAASSEERKYWGFLVFMKVLNEASIDVAGQIFTQNFMRCLMNQLAVEDRYLHKIAVKAAKSIQARTSKEPDFAYPALCGLMGPRGAVNFDQITKVKVVEKIVADISHTAIKQLMPFFEGLIVKPEADDKAAASRRQLIANFLQTIVKAFMTSAKEDDSDELDSAVQVIILTLARYTYFSSDTAKPPISDATRALFRNKIMASLNIIISNQKRPSDIAYKVVQKIRDMEETGDSGKSIIDMSDSISESVHSAFKTLKKINKKGKPEDGQQNQAAQGLKLLYSLTILQVYNGDADAVSMLDELEMCYDKFLSHKKSNDEESEQASEVLVEILLSFASKPSHLFRKMSEQVFGAFADKLTPTGLQSLLAILDAKESLAGQQELFDRNDDEDEGEGDDDDDEMDSDVEMIDGSDVEIVDGESDSASDESEGEDEDEDEDEEDDDNEQNLAEFDAKLAAALGTHRADKDLEASDGSDDGSDMGDDDMEALDAQLVKVFQAREQASSKKKDKKDAKETMINFKNRVLDLLEIYVKKCYSNPLALDIIVPLLQLLRRSSVQQLVQKTATVLREYTRLCKGPAVPKVESDEAVWGMLRDVHSEAMRSASGPHAASCSQASLLLVKVLVAHDKESVSGIVDIYADTRKKQLLSNKCHVQASFFSDWNSWCVSACKQLKN</sequence>
<reference evidence="5 6" key="1">
    <citation type="submission" date="2014-02" db="EMBL/GenBank/DDBJ databases">
        <title>The Genome Sequence of Trichophyton interdigitale MR816.</title>
        <authorList>
            <consortium name="The Broad Institute Genomics Platform"/>
            <person name="Cuomo C.A."/>
            <person name="White T.C."/>
            <person name="Graser Y."/>
            <person name="Martinez-Rossi N."/>
            <person name="Heitman J."/>
            <person name="Young S.K."/>
            <person name="Zeng Q."/>
            <person name="Gargeya S."/>
            <person name="Abouelleil A."/>
            <person name="Alvarado L."/>
            <person name="Chapman S.B."/>
            <person name="Gainer-Dewar J."/>
            <person name="Goldberg J."/>
            <person name="Griggs A."/>
            <person name="Gujja S."/>
            <person name="Hansen M."/>
            <person name="Howarth C."/>
            <person name="Imamovic A."/>
            <person name="Larimer J."/>
            <person name="Martinez D."/>
            <person name="Murphy C."/>
            <person name="Pearson M.D."/>
            <person name="Persinoti G."/>
            <person name="Poon T."/>
            <person name="Priest M."/>
            <person name="Roberts A.D."/>
            <person name="Saif S."/>
            <person name="Shea T.D."/>
            <person name="Sykes S.N."/>
            <person name="Wortman J."/>
            <person name="Nusbaum C."/>
            <person name="Birren B."/>
        </authorList>
    </citation>
    <scope>NUCLEOTIDE SEQUENCE [LARGE SCALE GENOMIC DNA]</scope>
    <source>
        <strain evidence="5 6">MR816</strain>
    </source>
</reference>
<dbReference type="OMA" id="VWKHDDP"/>
<dbReference type="SUPFAM" id="SSF48371">
    <property type="entry name" value="ARM repeat"/>
    <property type="match status" value="1"/>
</dbReference>
<evidence type="ECO:0000256" key="3">
    <source>
        <dbReference type="ARBA" id="ARBA00023242"/>
    </source>
</evidence>
<dbReference type="PANTHER" id="PTHR13213">
    <property type="entry name" value="MYB-BINDING PROTEIN 1A FAMILY MEMBER"/>
    <property type="match status" value="1"/>
</dbReference>
<dbReference type="PANTHER" id="PTHR13213:SF2">
    <property type="entry name" value="MYB-BINDING PROTEIN 1A"/>
    <property type="match status" value="1"/>
</dbReference>
<dbReference type="AlphaFoldDB" id="A0A059JAR2"/>